<dbReference type="EMBL" id="JAAMAY010000013">
    <property type="protein sequence ID" value="NTC28029.1"/>
    <property type="molecule type" value="Genomic_DNA"/>
</dbReference>
<dbReference type="InterPro" id="IPR008030">
    <property type="entry name" value="NmrA-like"/>
</dbReference>
<dbReference type="InterPro" id="IPR036291">
    <property type="entry name" value="NAD(P)-bd_dom_sf"/>
</dbReference>
<dbReference type="RefSeq" id="WP_081308072.1">
    <property type="nucleotide sequence ID" value="NZ_CP123841.1"/>
</dbReference>
<dbReference type="AlphaFoldDB" id="A0AA44J7V5"/>
<accession>A0AA44J7V5</accession>
<dbReference type="Proteomes" id="UP000702952">
    <property type="component" value="Unassembled WGS sequence"/>
</dbReference>
<evidence type="ECO:0000259" key="1">
    <source>
        <dbReference type="Pfam" id="PF05368"/>
    </source>
</evidence>
<gene>
    <name evidence="2" type="ORF">G6M46_07660</name>
</gene>
<dbReference type="PANTHER" id="PTHR43162">
    <property type="match status" value="1"/>
</dbReference>
<dbReference type="Gene3D" id="3.90.25.10">
    <property type="entry name" value="UDP-galactose 4-epimerase, domain 1"/>
    <property type="match status" value="1"/>
</dbReference>
<proteinExistence type="predicted"/>
<dbReference type="SUPFAM" id="SSF51735">
    <property type="entry name" value="NAD(P)-binding Rossmann-fold domains"/>
    <property type="match status" value="1"/>
</dbReference>
<dbReference type="InterPro" id="IPR051604">
    <property type="entry name" value="Ergot_Alk_Oxidoreductase"/>
</dbReference>
<comment type="caution">
    <text evidence="2">The sequence shown here is derived from an EMBL/GenBank/DDBJ whole genome shotgun (WGS) entry which is preliminary data.</text>
</comment>
<name>A0AA44J7V5_AGRTU</name>
<sequence>MNMDQNKTRVLVLGSSGQVGKKLLSCLEGSSNINVRITSRRLEEVQRLSGEGKDIVYLDLDDPRTFGVALAGVDRIFLLTGYTVAMLAQSKTLVDAARKAGVKHIVHLGVFGEQDCTSPAFAWHQMVEAYIKASGIEWTFLHPNVFMENILTLFLQGDALTTYWNECRMGWVAAEDIARVAATALREGPAKHAGKDYWLSSDVATGAELASLLSEILGKEITANLLGPAEFQDIFTSSSIPVELWYANGGVEVMRQVVDGRMGYIGSVRDDVPHVTGQHAVTLKQWILEYRQELISSAAIAGNSTNKSAA</sequence>
<dbReference type="Pfam" id="PF05368">
    <property type="entry name" value="NmrA"/>
    <property type="match status" value="1"/>
</dbReference>
<evidence type="ECO:0000313" key="2">
    <source>
        <dbReference type="EMBL" id="NTC28029.1"/>
    </source>
</evidence>
<feature type="domain" description="NmrA-like" evidence="1">
    <location>
        <begin position="7"/>
        <end position="240"/>
    </location>
</feature>
<evidence type="ECO:0000313" key="3">
    <source>
        <dbReference type="Proteomes" id="UP000702952"/>
    </source>
</evidence>
<organism evidence="2 3">
    <name type="scientific">Agrobacterium tumefaciens</name>
    <dbReference type="NCBI Taxonomy" id="358"/>
    <lineage>
        <taxon>Bacteria</taxon>
        <taxon>Pseudomonadati</taxon>
        <taxon>Pseudomonadota</taxon>
        <taxon>Alphaproteobacteria</taxon>
        <taxon>Hyphomicrobiales</taxon>
        <taxon>Rhizobiaceae</taxon>
        <taxon>Rhizobium/Agrobacterium group</taxon>
        <taxon>Agrobacterium</taxon>
        <taxon>Agrobacterium tumefaciens complex</taxon>
    </lineage>
</organism>
<protein>
    <submittedName>
        <fullName evidence="2">NmrA family NAD(P)-binding protein</fullName>
    </submittedName>
</protein>
<dbReference type="PANTHER" id="PTHR43162:SF1">
    <property type="entry name" value="PRESTALK A DIFFERENTIATION PROTEIN A"/>
    <property type="match status" value="1"/>
</dbReference>
<dbReference type="Gene3D" id="3.40.50.720">
    <property type="entry name" value="NAD(P)-binding Rossmann-like Domain"/>
    <property type="match status" value="1"/>
</dbReference>
<reference evidence="2" key="1">
    <citation type="journal article" date="2020" name="Science">
        <title>Unexpected conservation and global transmission of agrobacterial virulence plasmids.</title>
        <authorList>
            <person name="Weisberg A.J."/>
            <person name="Davis E.W. 2nd"/>
            <person name="Tabima J."/>
            <person name="Belcher M.S."/>
            <person name="Miller M."/>
            <person name="Kuo C.H."/>
            <person name="Loper J.E."/>
            <person name="Grunwald N.J."/>
            <person name="Putnam M.L."/>
            <person name="Chang J.H."/>
        </authorList>
    </citation>
    <scope>NUCLEOTIDE SEQUENCE</scope>
    <source>
        <strain evidence="2">17-1853-1a</strain>
    </source>
</reference>